<dbReference type="InterPro" id="IPR016156">
    <property type="entry name" value="FAD/NAD-linked_Rdtase_dimer_sf"/>
</dbReference>
<evidence type="ECO:0000256" key="8">
    <source>
        <dbReference type="ARBA" id="ARBA00023284"/>
    </source>
</evidence>
<dbReference type="PROSITE" id="PS00076">
    <property type="entry name" value="PYRIDINE_REDOX_1"/>
    <property type="match status" value="1"/>
</dbReference>
<sequence>MTFDYDLFVIGGGSGGVRAARVAAGEAGARVALAEEDRYGGTCVIRGCVPKKLMVFASEYPAAFQDARAYGWDVAAGGFDWQVFRGKLHAELDRLEGIYRTILKNNGVETFDQRARVADPHTVELADGTRKTARHILIATGGQPVLPGLPGDELGITSNDLFHLDDLPESMLIVGGGYIACEFAGIMNGLGVQTTQYYRGAQILRGFDDEARGLICEEMCQNGIDVHLGTTILEMKADPGGVRVKATNGTERVFAKVLFATGRVPNTDGLGLEEVGVELGRKGEVIVDEYSQTAVPSIYAVGDVTDRVNLTPVAIREGMAFVETVFKGNPTPVDHALIPTAIFTQPEFGTVGLSEEDAREQEPIEVYSNSFRPMQTLFAGRNDRVLMKLVVSRKTRKVLGCHIVAPNAGEMIQLAGIAIKMGATKEDFDRTVAVHPTMSEEIVTMRAPVRTA</sequence>
<comment type="catalytic activity">
    <reaction evidence="9 14">
        <text>2 glutathione + NADP(+) = glutathione disulfide + NADPH + H(+)</text>
        <dbReference type="Rhea" id="RHEA:11740"/>
        <dbReference type="ChEBI" id="CHEBI:15378"/>
        <dbReference type="ChEBI" id="CHEBI:57783"/>
        <dbReference type="ChEBI" id="CHEBI:57925"/>
        <dbReference type="ChEBI" id="CHEBI:58297"/>
        <dbReference type="ChEBI" id="CHEBI:58349"/>
        <dbReference type="EC" id="1.8.1.7"/>
    </reaction>
</comment>
<accession>A0A1H5XNZ3</accession>
<comment type="function">
    <text evidence="14">Catalyzes the reduction of glutathione disulfide (GSSG) to reduced glutathione (GSH).</text>
</comment>
<dbReference type="GO" id="GO:0006749">
    <property type="term" value="P:glutathione metabolic process"/>
    <property type="evidence" value="ECO:0007669"/>
    <property type="project" value="InterPro"/>
</dbReference>
<dbReference type="InterPro" id="IPR006324">
    <property type="entry name" value="GSHR"/>
</dbReference>
<evidence type="ECO:0000256" key="7">
    <source>
        <dbReference type="ARBA" id="ARBA00023157"/>
    </source>
</evidence>
<dbReference type="InterPro" id="IPR023753">
    <property type="entry name" value="FAD/NAD-binding_dom"/>
</dbReference>
<evidence type="ECO:0000313" key="17">
    <source>
        <dbReference type="EMBL" id="SEG13471.1"/>
    </source>
</evidence>
<dbReference type="RefSeq" id="WP_104008642.1">
    <property type="nucleotide sequence ID" value="NZ_FNVD01000012.1"/>
</dbReference>
<evidence type="ECO:0000259" key="16">
    <source>
        <dbReference type="Pfam" id="PF07992"/>
    </source>
</evidence>
<dbReference type="NCBIfam" id="TIGR01424">
    <property type="entry name" value="gluta_reduc_2"/>
    <property type="match status" value="1"/>
</dbReference>
<evidence type="ECO:0000256" key="3">
    <source>
        <dbReference type="ARBA" id="ARBA00022630"/>
    </source>
</evidence>
<dbReference type="InterPro" id="IPR046952">
    <property type="entry name" value="GSHR/TRXR-like"/>
</dbReference>
<dbReference type="EMBL" id="FNVD01000012">
    <property type="protein sequence ID" value="SEG13471.1"/>
    <property type="molecule type" value="Genomic_DNA"/>
</dbReference>
<dbReference type="InterPro" id="IPR012999">
    <property type="entry name" value="Pyr_OxRdtase_I_AS"/>
</dbReference>
<dbReference type="PIRSF" id="PIRSF000350">
    <property type="entry name" value="Mercury_reductase_MerA"/>
    <property type="match status" value="1"/>
</dbReference>
<keyword evidence="5 14" id="KW-0521">NADP</keyword>
<keyword evidence="18" id="KW-1185">Reference proteome</keyword>
<keyword evidence="11" id="KW-0547">Nucleotide-binding</keyword>
<evidence type="ECO:0000256" key="10">
    <source>
        <dbReference type="PIRSR" id="PIRSR000350-2"/>
    </source>
</evidence>
<keyword evidence="3 13" id="KW-0285">Flavoprotein</keyword>
<feature type="binding site" evidence="11">
    <location>
        <position position="52"/>
    </location>
    <ligand>
        <name>FAD</name>
        <dbReference type="ChEBI" id="CHEBI:57692"/>
    </ligand>
</feature>
<feature type="binding site" evidence="11">
    <location>
        <begin position="175"/>
        <end position="182"/>
    </location>
    <ligand>
        <name>NAD(+)</name>
        <dbReference type="ChEBI" id="CHEBI:57540"/>
    </ligand>
</feature>
<feature type="active site" description="Proton acceptor" evidence="10">
    <location>
        <position position="435"/>
    </location>
</feature>
<proteinExistence type="inferred from homology"/>
<evidence type="ECO:0000256" key="9">
    <source>
        <dbReference type="ARBA" id="ARBA00049142"/>
    </source>
</evidence>
<evidence type="ECO:0000256" key="2">
    <source>
        <dbReference type="ARBA" id="ARBA00011738"/>
    </source>
</evidence>
<keyword evidence="11" id="KW-0520">NAD</keyword>
<protein>
    <recommendedName>
        <fullName evidence="14">Glutathione reductase</fullName>
        <shortName evidence="14">GRase</shortName>
        <ecNumber evidence="14">1.8.1.7</ecNumber>
    </recommendedName>
</protein>
<evidence type="ECO:0000256" key="12">
    <source>
        <dbReference type="PIRSR" id="PIRSR000350-4"/>
    </source>
</evidence>
<feature type="disulfide bond" description="Redox-active" evidence="12">
    <location>
        <begin position="43"/>
        <end position="48"/>
    </location>
</feature>
<dbReference type="PRINTS" id="PR00411">
    <property type="entry name" value="PNDRDTASEI"/>
</dbReference>
<keyword evidence="8 13" id="KW-0676">Redox-active center</keyword>
<gene>
    <name evidence="17" type="ORF">SAMN05421751_1126</name>
</gene>
<feature type="binding site" evidence="11">
    <location>
        <position position="262"/>
    </location>
    <ligand>
        <name>NAD(+)</name>
        <dbReference type="ChEBI" id="CHEBI:57540"/>
    </ligand>
</feature>
<evidence type="ECO:0000256" key="1">
    <source>
        <dbReference type="ARBA" id="ARBA00007532"/>
    </source>
</evidence>
<evidence type="ECO:0000256" key="11">
    <source>
        <dbReference type="PIRSR" id="PIRSR000350-3"/>
    </source>
</evidence>
<dbReference type="InterPro" id="IPR036188">
    <property type="entry name" value="FAD/NAD-bd_sf"/>
</dbReference>
<dbReference type="AlphaFoldDB" id="A0A1H5XNZ3"/>
<dbReference type="Pfam" id="PF07992">
    <property type="entry name" value="Pyr_redox_2"/>
    <property type="match status" value="1"/>
</dbReference>
<evidence type="ECO:0000313" key="18">
    <source>
        <dbReference type="Proteomes" id="UP000236742"/>
    </source>
</evidence>
<evidence type="ECO:0000256" key="4">
    <source>
        <dbReference type="ARBA" id="ARBA00022827"/>
    </source>
</evidence>
<dbReference type="InterPro" id="IPR004099">
    <property type="entry name" value="Pyr_nucl-diS_OxRdtase_dimer"/>
</dbReference>
<dbReference type="NCBIfam" id="NF004776">
    <property type="entry name" value="PRK06116.1"/>
    <property type="match status" value="1"/>
</dbReference>
<evidence type="ECO:0000256" key="14">
    <source>
        <dbReference type="RuleBase" id="RU365040"/>
    </source>
</evidence>
<dbReference type="SUPFAM" id="SSF51905">
    <property type="entry name" value="FAD/NAD(P)-binding domain"/>
    <property type="match status" value="1"/>
</dbReference>
<dbReference type="GO" id="GO:0050661">
    <property type="term" value="F:NADP binding"/>
    <property type="evidence" value="ECO:0007669"/>
    <property type="project" value="InterPro"/>
</dbReference>
<comment type="similarity">
    <text evidence="1 13">Belongs to the class-I pyridine nucleotide-disulfide oxidoreductase family.</text>
</comment>
<evidence type="ECO:0000256" key="13">
    <source>
        <dbReference type="RuleBase" id="RU003691"/>
    </source>
</evidence>
<comment type="cofactor">
    <cofactor evidence="11">
        <name>FAD</name>
        <dbReference type="ChEBI" id="CHEBI:57692"/>
    </cofactor>
    <text evidence="11">Binds 1 FAD per subunit.</text>
</comment>
<keyword evidence="7" id="KW-1015">Disulfide bond</keyword>
<keyword evidence="6 13" id="KW-0560">Oxidoreductase</keyword>
<dbReference type="GO" id="GO:0050660">
    <property type="term" value="F:flavin adenine dinucleotide binding"/>
    <property type="evidence" value="ECO:0007669"/>
    <property type="project" value="InterPro"/>
</dbReference>
<name>A0A1H5XNZ3_9RHOB</name>
<dbReference type="OrthoDB" id="9776382at2"/>
<dbReference type="GO" id="GO:0034599">
    <property type="term" value="P:cellular response to oxidative stress"/>
    <property type="evidence" value="ECO:0007669"/>
    <property type="project" value="TreeGrafter"/>
</dbReference>
<dbReference type="GO" id="GO:0005829">
    <property type="term" value="C:cytosol"/>
    <property type="evidence" value="ECO:0007669"/>
    <property type="project" value="TreeGrafter"/>
</dbReference>
<organism evidence="17 18">
    <name type="scientific">Jhaorihella thermophila</name>
    <dbReference type="NCBI Taxonomy" id="488547"/>
    <lineage>
        <taxon>Bacteria</taxon>
        <taxon>Pseudomonadati</taxon>
        <taxon>Pseudomonadota</taxon>
        <taxon>Alphaproteobacteria</taxon>
        <taxon>Rhodobacterales</taxon>
        <taxon>Paracoccaceae</taxon>
        <taxon>Jhaorihella</taxon>
    </lineage>
</organism>
<evidence type="ECO:0000256" key="6">
    <source>
        <dbReference type="ARBA" id="ARBA00023002"/>
    </source>
</evidence>
<dbReference type="Proteomes" id="UP000236742">
    <property type="component" value="Unassembled WGS sequence"/>
</dbReference>
<dbReference type="Gene3D" id="3.30.390.30">
    <property type="match status" value="1"/>
</dbReference>
<dbReference type="Pfam" id="PF02852">
    <property type="entry name" value="Pyr_redox_dim"/>
    <property type="match status" value="1"/>
</dbReference>
<dbReference type="GO" id="GO:0004362">
    <property type="term" value="F:glutathione-disulfide reductase (NADPH) activity"/>
    <property type="evidence" value="ECO:0007669"/>
    <property type="project" value="UniProtKB-EC"/>
</dbReference>
<dbReference type="InterPro" id="IPR001100">
    <property type="entry name" value="Pyr_nuc-diS_OxRdtase"/>
</dbReference>
<dbReference type="GO" id="GO:0045454">
    <property type="term" value="P:cell redox homeostasis"/>
    <property type="evidence" value="ECO:0007669"/>
    <property type="project" value="InterPro"/>
</dbReference>
<comment type="subunit">
    <text evidence="2">Homodimer.</text>
</comment>
<reference evidence="17 18" key="1">
    <citation type="submission" date="2016-10" db="EMBL/GenBank/DDBJ databases">
        <authorList>
            <person name="de Groot N.N."/>
        </authorList>
    </citation>
    <scope>NUCLEOTIDE SEQUENCE [LARGE SCALE GENOMIC DNA]</scope>
    <source>
        <strain evidence="17 18">DSM 23413</strain>
    </source>
</reference>
<dbReference type="PANTHER" id="PTHR42737">
    <property type="entry name" value="GLUTATHIONE REDUCTASE"/>
    <property type="match status" value="1"/>
</dbReference>
<evidence type="ECO:0000256" key="5">
    <source>
        <dbReference type="ARBA" id="ARBA00022857"/>
    </source>
</evidence>
<dbReference type="PRINTS" id="PR00368">
    <property type="entry name" value="FADPNR"/>
</dbReference>
<evidence type="ECO:0000259" key="15">
    <source>
        <dbReference type="Pfam" id="PF02852"/>
    </source>
</evidence>
<dbReference type="PANTHER" id="PTHR42737:SF2">
    <property type="entry name" value="GLUTATHIONE REDUCTASE"/>
    <property type="match status" value="1"/>
</dbReference>
<dbReference type="Gene3D" id="3.50.50.60">
    <property type="entry name" value="FAD/NAD(P)-binding domain"/>
    <property type="match status" value="2"/>
</dbReference>
<dbReference type="SUPFAM" id="SSF55424">
    <property type="entry name" value="FAD/NAD-linked reductases, dimerisation (C-terminal) domain"/>
    <property type="match status" value="1"/>
</dbReference>
<feature type="domain" description="Pyridine nucleotide-disulphide oxidoreductase dimerisation" evidence="15">
    <location>
        <begin position="338"/>
        <end position="445"/>
    </location>
</feature>
<keyword evidence="4 11" id="KW-0274">FAD</keyword>
<feature type="domain" description="FAD/NAD(P)-binding" evidence="16">
    <location>
        <begin position="5"/>
        <end position="318"/>
    </location>
</feature>
<feature type="binding site" evidence="11">
    <location>
        <position position="303"/>
    </location>
    <ligand>
        <name>FAD</name>
        <dbReference type="ChEBI" id="CHEBI:57692"/>
    </ligand>
</feature>
<dbReference type="EC" id="1.8.1.7" evidence="14"/>